<organism evidence="2 3">
    <name type="scientific">Bradyrhizobium erythrophlei</name>
    <dbReference type="NCBI Taxonomy" id="1437360"/>
    <lineage>
        <taxon>Bacteria</taxon>
        <taxon>Pseudomonadati</taxon>
        <taxon>Pseudomonadota</taxon>
        <taxon>Alphaproteobacteria</taxon>
        <taxon>Hyphomicrobiales</taxon>
        <taxon>Nitrobacteraceae</taxon>
        <taxon>Bradyrhizobium</taxon>
    </lineage>
</organism>
<evidence type="ECO:0000313" key="2">
    <source>
        <dbReference type="EMBL" id="SHG27507.1"/>
    </source>
</evidence>
<sequence>MSYRHTQRSLWIMVPCLAVAALYAVIAWRSGQWGLVIAVVVLIAVALAFSPLTVEVNESELRWYFGPGFWSYRLPLPEIETAALVRNRWWYGWGIRRGPGFRLDNVSGLDAVELRLKSGEVRRIGIDDPLALAAALKPAAHGG</sequence>
<feature type="transmembrane region" description="Helical" evidence="1">
    <location>
        <begin position="9"/>
        <end position="28"/>
    </location>
</feature>
<dbReference type="OrthoDB" id="5471116at2"/>
<dbReference type="AlphaFoldDB" id="A0A1M5IGV3"/>
<dbReference type="EMBL" id="LT670818">
    <property type="protein sequence ID" value="SHG27507.1"/>
    <property type="molecule type" value="Genomic_DNA"/>
</dbReference>
<accession>A0A1M5IGV3</accession>
<keyword evidence="1" id="KW-0812">Transmembrane</keyword>
<name>A0A1M5IGV3_9BRAD</name>
<reference evidence="2 3" key="1">
    <citation type="submission" date="2016-11" db="EMBL/GenBank/DDBJ databases">
        <authorList>
            <person name="Jaros S."/>
            <person name="Januszkiewicz K."/>
            <person name="Wedrychowicz H."/>
        </authorList>
    </citation>
    <scope>NUCLEOTIDE SEQUENCE [LARGE SCALE GENOMIC DNA]</scope>
    <source>
        <strain evidence="2 3">GAS242</strain>
    </source>
</reference>
<evidence type="ECO:0000313" key="3">
    <source>
        <dbReference type="Proteomes" id="UP000190675"/>
    </source>
</evidence>
<feature type="transmembrane region" description="Helical" evidence="1">
    <location>
        <begin position="34"/>
        <end position="54"/>
    </location>
</feature>
<proteinExistence type="predicted"/>
<dbReference type="RefSeq" id="WP_079565461.1">
    <property type="nucleotide sequence ID" value="NZ_LT670818.1"/>
</dbReference>
<keyword evidence="1" id="KW-0472">Membrane</keyword>
<evidence type="ECO:0008006" key="4">
    <source>
        <dbReference type="Google" id="ProtNLM"/>
    </source>
</evidence>
<evidence type="ECO:0000256" key="1">
    <source>
        <dbReference type="SAM" id="Phobius"/>
    </source>
</evidence>
<protein>
    <recommendedName>
        <fullName evidence="4">PH domain-containing protein</fullName>
    </recommendedName>
</protein>
<gene>
    <name evidence="2" type="ORF">SAMN05444169_1562</name>
</gene>
<dbReference type="Proteomes" id="UP000190675">
    <property type="component" value="Chromosome I"/>
</dbReference>
<keyword evidence="1" id="KW-1133">Transmembrane helix</keyword>